<evidence type="ECO:0000256" key="1">
    <source>
        <dbReference type="ARBA" id="ARBA00006484"/>
    </source>
</evidence>
<dbReference type="STRING" id="1858805.M5FRJ1"/>
<sequence length="132" mass="14073">MSGFAHDNIRTLEVDVCSSESIEAAVRRIIEGCGRIDIVVSNAGVGAFGPILDVSVDKARAAFDTNYFGSHRLAQAVLPHMFQRRSGKFVLVGSIAGLIPVPWNGTYASSKAALHTLADVLSTNAPRLTFKS</sequence>
<evidence type="ECO:0000313" key="5">
    <source>
        <dbReference type="Proteomes" id="UP000030653"/>
    </source>
</evidence>
<evidence type="ECO:0000256" key="2">
    <source>
        <dbReference type="ARBA" id="ARBA00022857"/>
    </source>
</evidence>
<keyword evidence="2" id="KW-0521">NADP</keyword>
<dbReference type="OMA" id="RAKWWEV"/>
<dbReference type="SUPFAM" id="SSF51735">
    <property type="entry name" value="NAD(P)-binding Rossmann-fold domains"/>
    <property type="match status" value="1"/>
</dbReference>
<protein>
    <submittedName>
        <fullName evidence="4">NADP-binding protein</fullName>
    </submittedName>
</protein>
<dbReference type="EMBL" id="JH795873">
    <property type="protein sequence ID" value="EJT98308.1"/>
    <property type="molecule type" value="Genomic_DNA"/>
</dbReference>
<dbReference type="HOGENOM" id="CLU_2190198_0_0_1"/>
<name>M5FRJ1_DACPD</name>
<dbReference type="Proteomes" id="UP000030653">
    <property type="component" value="Unassembled WGS sequence"/>
</dbReference>
<dbReference type="InterPro" id="IPR020904">
    <property type="entry name" value="Sc_DH/Rdtase_CS"/>
</dbReference>
<dbReference type="PRINTS" id="PR00081">
    <property type="entry name" value="GDHRDH"/>
</dbReference>
<dbReference type="Gene3D" id="3.40.50.720">
    <property type="entry name" value="NAD(P)-binding Rossmann-like Domain"/>
    <property type="match status" value="1"/>
</dbReference>
<dbReference type="GeneID" id="63685684"/>
<dbReference type="PANTHER" id="PTHR44169:SF6">
    <property type="entry name" value="NADPH-DEPENDENT 1-ACYLDIHYDROXYACETONE PHOSPHATE REDUCTASE"/>
    <property type="match status" value="1"/>
</dbReference>
<gene>
    <name evidence="4" type="ORF">DACRYDRAFT_118617</name>
</gene>
<comment type="similarity">
    <text evidence="1">Belongs to the short-chain dehydrogenases/reductases (SDR) family.</text>
</comment>
<dbReference type="AlphaFoldDB" id="M5FRJ1"/>
<accession>M5FRJ1</accession>
<dbReference type="GO" id="GO:0016491">
    <property type="term" value="F:oxidoreductase activity"/>
    <property type="evidence" value="ECO:0007669"/>
    <property type="project" value="UniProtKB-KW"/>
</dbReference>
<dbReference type="PRINTS" id="PR00080">
    <property type="entry name" value="SDRFAMILY"/>
</dbReference>
<organism evidence="4 5">
    <name type="scientific">Dacryopinax primogenitus (strain DJM 731)</name>
    <name type="common">Brown rot fungus</name>
    <dbReference type="NCBI Taxonomy" id="1858805"/>
    <lineage>
        <taxon>Eukaryota</taxon>
        <taxon>Fungi</taxon>
        <taxon>Dikarya</taxon>
        <taxon>Basidiomycota</taxon>
        <taxon>Agaricomycotina</taxon>
        <taxon>Dacrymycetes</taxon>
        <taxon>Dacrymycetales</taxon>
        <taxon>Dacrymycetaceae</taxon>
        <taxon>Dacryopinax</taxon>
    </lineage>
</organism>
<evidence type="ECO:0000256" key="3">
    <source>
        <dbReference type="ARBA" id="ARBA00023002"/>
    </source>
</evidence>
<keyword evidence="3" id="KW-0560">Oxidoreductase</keyword>
<dbReference type="OrthoDB" id="2102561at2759"/>
<dbReference type="Pfam" id="PF00106">
    <property type="entry name" value="adh_short"/>
    <property type="match status" value="1"/>
</dbReference>
<reference evidence="4 5" key="1">
    <citation type="journal article" date="2012" name="Science">
        <title>The Paleozoic origin of enzymatic lignin decomposition reconstructed from 31 fungal genomes.</title>
        <authorList>
            <person name="Floudas D."/>
            <person name="Binder M."/>
            <person name="Riley R."/>
            <person name="Barry K."/>
            <person name="Blanchette R.A."/>
            <person name="Henrissat B."/>
            <person name="Martinez A.T."/>
            <person name="Otillar R."/>
            <person name="Spatafora J.W."/>
            <person name="Yadav J.S."/>
            <person name="Aerts A."/>
            <person name="Benoit I."/>
            <person name="Boyd A."/>
            <person name="Carlson A."/>
            <person name="Copeland A."/>
            <person name="Coutinho P.M."/>
            <person name="de Vries R.P."/>
            <person name="Ferreira P."/>
            <person name="Findley K."/>
            <person name="Foster B."/>
            <person name="Gaskell J."/>
            <person name="Glotzer D."/>
            <person name="Gorecki P."/>
            <person name="Heitman J."/>
            <person name="Hesse C."/>
            <person name="Hori C."/>
            <person name="Igarashi K."/>
            <person name="Jurgens J.A."/>
            <person name="Kallen N."/>
            <person name="Kersten P."/>
            <person name="Kohler A."/>
            <person name="Kuees U."/>
            <person name="Kumar T.K.A."/>
            <person name="Kuo A."/>
            <person name="LaButti K."/>
            <person name="Larrondo L.F."/>
            <person name="Lindquist E."/>
            <person name="Ling A."/>
            <person name="Lombard V."/>
            <person name="Lucas S."/>
            <person name="Lundell T."/>
            <person name="Martin R."/>
            <person name="McLaughlin D.J."/>
            <person name="Morgenstern I."/>
            <person name="Morin E."/>
            <person name="Murat C."/>
            <person name="Nagy L.G."/>
            <person name="Nolan M."/>
            <person name="Ohm R.A."/>
            <person name="Patyshakuliyeva A."/>
            <person name="Rokas A."/>
            <person name="Ruiz-Duenas F.J."/>
            <person name="Sabat G."/>
            <person name="Salamov A."/>
            <person name="Samejima M."/>
            <person name="Schmutz J."/>
            <person name="Slot J.C."/>
            <person name="St John F."/>
            <person name="Stenlid J."/>
            <person name="Sun H."/>
            <person name="Sun S."/>
            <person name="Syed K."/>
            <person name="Tsang A."/>
            <person name="Wiebenga A."/>
            <person name="Young D."/>
            <person name="Pisabarro A."/>
            <person name="Eastwood D.C."/>
            <person name="Martin F."/>
            <person name="Cullen D."/>
            <person name="Grigoriev I.V."/>
            <person name="Hibbett D.S."/>
        </authorList>
    </citation>
    <scope>NUCLEOTIDE SEQUENCE [LARGE SCALE GENOMIC DNA]</scope>
    <source>
        <strain evidence="4 5">DJM-731 SS1</strain>
    </source>
</reference>
<dbReference type="InterPro" id="IPR036291">
    <property type="entry name" value="NAD(P)-bd_dom_sf"/>
</dbReference>
<dbReference type="InterPro" id="IPR002347">
    <property type="entry name" value="SDR_fam"/>
</dbReference>
<dbReference type="RefSeq" id="XP_040625206.1">
    <property type="nucleotide sequence ID" value="XM_040770622.1"/>
</dbReference>
<dbReference type="PROSITE" id="PS00061">
    <property type="entry name" value="ADH_SHORT"/>
    <property type="match status" value="1"/>
</dbReference>
<evidence type="ECO:0000313" key="4">
    <source>
        <dbReference type="EMBL" id="EJT98308.1"/>
    </source>
</evidence>
<proteinExistence type="inferred from homology"/>
<keyword evidence="5" id="KW-1185">Reference proteome</keyword>
<dbReference type="PANTHER" id="PTHR44169">
    <property type="entry name" value="NADPH-DEPENDENT 1-ACYLDIHYDROXYACETONE PHOSPHATE REDUCTASE"/>
    <property type="match status" value="1"/>
</dbReference>